<keyword evidence="4 6" id="KW-1133">Transmembrane helix</keyword>
<feature type="domain" description="Major facilitator superfamily (MFS) profile" evidence="7">
    <location>
        <begin position="46"/>
        <end position="421"/>
    </location>
</feature>
<dbReference type="EMBL" id="LR134408">
    <property type="protein sequence ID" value="VEH72247.1"/>
    <property type="molecule type" value="Genomic_DNA"/>
</dbReference>
<dbReference type="CDD" id="cd17324">
    <property type="entry name" value="MFS_NepI_like"/>
    <property type="match status" value="1"/>
</dbReference>
<dbReference type="Proteomes" id="UP000280707">
    <property type="component" value="Chromosome"/>
</dbReference>
<dbReference type="PANTHER" id="PTHR43124">
    <property type="entry name" value="PURINE EFFLUX PUMP PBUE"/>
    <property type="match status" value="1"/>
</dbReference>
<feature type="transmembrane region" description="Helical" evidence="6">
    <location>
        <begin position="372"/>
        <end position="393"/>
    </location>
</feature>
<feature type="transmembrane region" description="Helical" evidence="6">
    <location>
        <begin position="170"/>
        <end position="189"/>
    </location>
</feature>
<dbReference type="SUPFAM" id="SSF103473">
    <property type="entry name" value="MFS general substrate transporter"/>
    <property type="match status" value="1"/>
</dbReference>
<dbReference type="InterPro" id="IPR050189">
    <property type="entry name" value="MFS_Efflux_Transporters"/>
</dbReference>
<dbReference type="InterPro" id="IPR036259">
    <property type="entry name" value="MFS_trans_sf"/>
</dbReference>
<feature type="transmembrane region" description="Helical" evidence="6">
    <location>
        <begin position="307"/>
        <end position="325"/>
    </location>
</feature>
<evidence type="ECO:0000256" key="4">
    <source>
        <dbReference type="ARBA" id="ARBA00022989"/>
    </source>
</evidence>
<dbReference type="InterPro" id="IPR011701">
    <property type="entry name" value="MFS"/>
</dbReference>
<feature type="transmembrane region" description="Helical" evidence="6">
    <location>
        <begin position="137"/>
        <end position="158"/>
    </location>
</feature>
<name>A0ABY6TE01_9CORY</name>
<accession>A0ABY6TE01</accession>
<evidence type="ECO:0000256" key="3">
    <source>
        <dbReference type="ARBA" id="ARBA00022692"/>
    </source>
</evidence>
<evidence type="ECO:0000256" key="5">
    <source>
        <dbReference type="ARBA" id="ARBA00023136"/>
    </source>
</evidence>
<protein>
    <submittedName>
        <fullName evidence="8">Permease of the major facilitator superfamily</fullName>
    </submittedName>
</protein>
<evidence type="ECO:0000256" key="1">
    <source>
        <dbReference type="ARBA" id="ARBA00004651"/>
    </source>
</evidence>
<dbReference type="Gene3D" id="1.20.1250.20">
    <property type="entry name" value="MFS general substrate transporter like domains"/>
    <property type="match status" value="2"/>
</dbReference>
<feature type="transmembrane region" description="Helical" evidence="6">
    <location>
        <begin position="112"/>
        <end position="131"/>
    </location>
</feature>
<comment type="subcellular location">
    <subcellularLocation>
        <location evidence="1">Cell membrane</location>
        <topology evidence="1">Multi-pass membrane protein</topology>
    </subcellularLocation>
</comment>
<evidence type="ECO:0000256" key="2">
    <source>
        <dbReference type="ARBA" id="ARBA00022475"/>
    </source>
</evidence>
<feature type="transmembrane region" description="Helical" evidence="6">
    <location>
        <begin position="278"/>
        <end position="300"/>
    </location>
</feature>
<evidence type="ECO:0000313" key="9">
    <source>
        <dbReference type="Proteomes" id="UP000280707"/>
    </source>
</evidence>
<keyword evidence="3 6" id="KW-0812">Transmembrane</keyword>
<evidence type="ECO:0000313" key="8">
    <source>
        <dbReference type="EMBL" id="VEH72247.1"/>
    </source>
</evidence>
<keyword evidence="9" id="KW-1185">Reference proteome</keyword>
<feature type="transmembrane region" description="Helical" evidence="6">
    <location>
        <begin position="399"/>
        <end position="418"/>
    </location>
</feature>
<dbReference type="PROSITE" id="PS50850">
    <property type="entry name" value="MFS"/>
    <property type="match status" value="1"/>
</dbReference>
<dbReference type="InterPro" id="IPR020846">
    <property type="entry name" value="MFS_dom"/>
</dbReference>
<feature type="transmembrane region" description="Helical" evidence="6">
    <location>
        <begin position="44"/>
        <end position="72"/>
    </location>
</feature>
<organism evidence="8 9">
    <name type="scientific">Corynebacterium segmentosum</name>
    <dbReference type="NCBI Taxonomy" id="43990"/>
    <lineage>
        <taxon>Bacteria</taxon>
        <taxon>Bacillati</taxon>
        <taxon>Actinomycetota</taxon>
        <taxon>Actinomycetes</taxon>
        <taxon>Mycobacteriales</taxon>
        <taxon>Corynebacteriaceae</taxon>
        <taxon>Corynebacterium</taxon>
    </lineage>
</organism>
<proteinExistence type="predicted"/>
<feature type="transmembrane region" description="Helical" evidence="6">
    <location>
        <begin position="331"/>
        <end position="351"/>
    </location>
</feature>
<dbReference type="Pfam" id="PF07690">
    <property type="entry name" value="MFS_1"/>
    <property type="match status" value="1"/>
</dbReference>
<reference evidence="8 9" key="1">
    <citation type="submission" date="2018-12" db="EMBL/GenBank/DDBJ databases">
        <authorList>
            <consortium name="Pathogen Informatics"/>
        </authorList>
    </citation>
    <scope>NUCLEOTIDE SEQUENCE [LARGE SCALE GENOMIC DNA]</scope>
    <source>
        <strain evidence="8 9">NCTC934</strain>
    </source>
</reference>
<gene>
    <name evidence="8" type="primary">ydhP</name>
    <name evidence="8" type="ORF">NCTC934_00511</name>
</gene>
<keyword evidence="5 6" id="KW-0472">Membrane</keyword>
<sequence>MPRWGVSSPLVKIIDQLSPRSAHEHRIHRRPLPRQTEISTARRTIVMVAMALGAFAIGTTEFVSMGLLPLIAEDFGVSEDTASTLITTYALGVVVGAPLIAAFTGKLPRRRLILLLIGFLVVGNLLSVLAPNYWVLMVARFIAGMPHGAYFSVANLSAASMAPPGGRGKAMAFVGMGLAIATVIGVPAAQALGSALGWHAAYLVVVVIGLITAVALFFLMPHMTEMKQTDIRTEFGAFKNSQVWLTVIMGVVGFGGMFSVYTYISWTMTEVAGLSDSLIWVVLMAYGIGMTIGNAFGGWLADRNLEFGIIFALASLIIILTAFYFLSSHAIAATICFGMVAFMGSTLVPSLQLRLVHVAGDAQTLSAALNQSALNIANAAGATIGGIVVGAGLGYSAPALAGAGLAAAGCVVWAITMWDKKRLANRG</sequence>
<evidence type="ECO:0000256" key="6">
    <source>
        <dbReference type="SAM" id="Phobius"/>
    </source>
</evidence>
<feature type="transmembrane region" description="Helical" evidence="6">
    <location>
        <begin position="201"/>
        <end position="222"/>
    </location>
</feature>
<feature type="transmembrane region" description="Helical" evidence="6">
    <location>
        <begin position="84"/>
        <end position="105"/>
    </location>
</feature>
<feature type="transmembrane region" description="Helical" evidence="6">
    <location>
        <begin position="243"/>
        <end position="266"/>
    </location>
</feature>
<dbReference type="PANTHER" id="PTHR43124:SF3">
    <property type="entry name" value="CHLORAMPHENICOL EFFLUX PUMP RV0191"/>
    <property type="match status" value="1"/>
</dbReference>
<evidence type="ECO:0000259" key="7">
    <source>
        <dbReference type="PROSITE" id="PS50850"/>
    </source>
</evidence>
<keyword evidence="2" id="KW-1003">Cell membrane</keyword>